<evidence type="ECO:0000259" key="3">
    <source>
        <dbReference type="PROSITE" id="PS51657"/>
    </source>
</evidence>
<keyword evidence="2" id="KW-0472">Membrane</keyword>
<dbReference type="InterPro" id="IPR027417">
    <property type="entry name" value="P-loop_NTPase"/>
</dbReference>
<dbReference type="GO" id="GO:0005524">
    <property type="term" value="F:ATP binding"/>
    <property type="evidence" value="ECO:0007669"/>
    <property type="project" value="InterPro"/>
</dbReference>
<organism evidence="4">
    <name type="scientific">Olivavirus actinidiae</name>
    <dbReference type="NCBI Taxonomy" id="2024724"/>
    <lineage>
        <taxon>Viruses</taxon>
        <taxon>Riboviria</taxon>
        <taxon>Orthornavirae</taxon>
        <taxon>Kitrinoviricota</taxon>
        <taxon>Alsuviricetes</taxon>
        <taxon>Martellivirales</taxon>
        <taxon>Closteroviridae</taxon>
        <taxon>Olivavirus</taxon>
    </lineage>
</organism>
<evidence type="ECO:0000256" key="1">
    <source>
        <dbReference type="SAM" id="MobiDB-lite"/>
    </source>
</evidence>
<feature type="compositionally biased region" description="Basic and acidic residues" evidence="1">
    <location>
        <begin position="368"/>
        <end position="388"/>
    </location>
</feature>
<evidence type="ECO:0000313" key="4">
    <source>
        <dbReference type="EMBL" id="QOJ38446.1"/>
    </source>
</evidence>
<sequence length="1000" mass="113657">MSVYRYFKSFKFSSIVAMCQAILAFFVMTKRLCMVRYRVLMAEVKARLANYKRNNPAVALARLTEVMDDDEDRCYRVSEDLFDADEQVRNLCRNSKPQYFKRMDVYRVPTVIDYEDKNALIGNLVAPAIDFLMVHDSSDVSAIGLDFNLIKKVLGWTMTKDLVSRIPLARRCYPNSILMIRKGGYAIFSANGRPIVSNCLNLHLTPEKFDVIFMRLSGGLMGGGVASWSLVVLFRCLLDLLEEHSVISCHVNVACKVVACATSSVCRWVTMADWILKRICDWYTHGRHRQNEMEIKPLTKVEGKSVTISSELKKVYSDTVEVKAEHMDELVNELVCRSSDDGSGTTDPEISSEDSEGNSYNKKFFNKKVNDETDRLRRENPVKGNEVRGRKKTSKKGNKVPTKSCEERNDSDEAEGRFKVLNLRNEEKERFGKLYDSRRYQLAEVIRNLDLTCPPVFTHTDDLAVNAMNEFVFLHLMDVMNMLNSMKIASSLLVNDKRNPDLLRCDMVDPKIIVLDTTTDLLWNTVTATVHLRDTQHRFCYDPKSNSIVSLGAYRVHSCSRYIVLHQDLEIFYANLVLSRFLVNEKVVKTHYLDGLTVVETPPGGGKTTQLVALFFNLWMRGVFVRVVTANKNSAEEIRRKASALAVHFKVVEERYITKLRQLLDDMVRTVDSTIINVVSAKTQVLLVDEIFLMHLGQLVLNIEILKPQYVIGYGDSKQISYIPRTDLFCPMYYRVKDVIESGRVIYRSESYRCPKDVCYLLSELYGRSIEARVNNKTDTMSVASINSIEDVPVVEGAKYLTYTQGEKLELIATLRRKGRKPSVYLDPQTVHEAQGNTYKKVILVRSKPQDDSVFSSVDHHIVALSRHTDSLVYYCISSKYNDDTASKIERSKVLSSLNMNEINEQPIFGAEYEYSGGNPEASCSRAGAMGWQAIVSFLDEVVPGSTVLALNDISEALSTSEFESCVDKIRIGENMTVGKQPLHSNCQRVWRNKVTSRSG</sequence>
<dbReference type="EMBL" id="MT936302">
    <property type="protein sequence ID" value="QOJ38446.1"/>
    <property type="molecule type" value="Genomic_RNA"/>
</dbReference>
<feature type="region of interest" description="Disordered" evidence="1">
    <location>
        <begin position="337"/>
        <end position="411"/>
    </location>
</feature>
<name>A0A7L9CDM8_9CLOS</name>
<dbReference type="Pfam" id="PF01443">
    <property type="entry name" value="Viral_helicase1"/>
    <property type="match status" value="1"/>
</dbReference>
<keyword evidence="2" id="KW-0812">Transmembrane</keyword>
<keyword evidence="2" id="KW-1133">Transmembrane helix</keyword>
<dbReference type="SUPFAM" id="SSF52540">
    <property type="entry name" value="P-loop containing nucleoside triphosphate hydrolases"/>
    <property type="match status" value="1"/>
</dbReference>
<protein>
    <submittedName>
        <fullName evidence="4">Polyprotein</fullName>
    </submittedName>
</protein>
<dbReference type="Gene3D" id="3.40.50.300">
    <property type="entry name" value="P-loop containing nucleotide triphosphate hydrolases"/>
    <property type="match status" value="2"/>
</dbReference>
<reference evidence="4" key="1">
    <citation type="submission" date="2020-08" db="EMBL/GenBank/DDBJ databases">
        <title>High throughput sequencing combined with conventional Sanger sequencing revealed high molecular diversity in AcV-1 population from kiwifruit grown in China.</title>
        <authorList>
            <person name="Hong N."/>
            <person name="Wen S."/>
        </authorList>
    </citation>
    <scope>NUCLEOTIDE SEQUENCE</scope>
    <source>
        <strain evidence="4">JX-c12007</strain>
    </source>
</reference>
<dbReference type="InterPro" id="IPR027351">
    <property type="entry name" value="(+)RNA_virus_helicase_core_dom"/>
</dbReference>
<feature type="compositionally biased region" description="Basic residues" evidence="1">
    <location>
        <begin position="389"/>
        <end position="398"/>
    </location>
</feature>
<proteinExistence type="predicted"/>
<evidence type="ECO:0000256" key="2">
    <source>
        <dbReference type="SAM" id="Phobius"/>
    </source>
</evidence>
<dbReference type="PROSITE" id="PS51657">
    <property type="entry name" value="PSRV_HELICASE"/>
    <property type="match status" value="1"/>
</dbReference>
<accession>A0A7L9CDM8</accession>
<feature type="domain" description="(+)RNA virus helicase C-terminal" evidence="3">
    <location>
        <begin position="567"/>
        <end position="907"/>
    </location>
</feature>
<feature type="transmembrane region" description="Helical" evidence="2">
    <location>
        <begin position="12"/>
        <end position="29"/>
    </location>
</feature>